<evidence type="ECO:0000313" key="11">
    <source>
        <dbReference type="Proteomes" id="UP000001931"/>
    </source>
</evidence>
<evidence type="ECO:0000256" key="5">
    <source>
        <dbReference type="ARBA" id="ARBA00022842"/>
    </source>
</evidence>
<keyword evidence="6 9" id="KW-0051">Antiviral defense</keyword>
<organism evidence="10 11">
    <name type="scientific">Methanosphaera stadtmanae (strain ATCC 43021 / DSM 3091 / JCM 11832 / MCB-3)</name>
    <dbReference type="NCBI Taxonomy" id="339860"/>
    <lineage>
        <taxon>Archaea</taxon>
        <taxon>Methanobacteriati</taxon>
        <taxon>Methanobacteriota</taxon>
        <taxon>Methanomada group</taxon>
        <taxon>Methanobacteria</taxon>
        <taxon>Methanobacteriales</taxon>
        <taxon>Methanobacteriaceae</taxon>
        <taxon>Methanosphaera</taxon>
    </lineage>
</organism>
<dbReference type="AlphaFoldDB" id="Q2NFR9"/>
<dbReference type="Pfam" id="PF01867">
    <property type="entry name" value="Cas_Cas1"/>
    <property type="match status" value="1"/>
</dbReference>
<dbReference type="NCBIfam" id="TIGR00287">
    <property type="entry name" value="cas1"/>
    <property type="match status" value="1"/>
</dbReference>
<dbReference type="KEGG" id="mst:Msp_0946"/>
<dbReference type="GO" id="GO:0046872">
    <property type="term" value="F:metal ion binding"/>
    <property type="evidence" value="ECO:0007669"/>
    <property type="project" value="UniProtKB-UniRule"/>
</dbReference>
<dbReference type="GO" id="GO:0004520">
    <property type="term" value="F:DNA endonuclease activity"/>
    <property type="evidence" value="ECO:0007669"/>
    <property type="project" value="InterPro"/>
</dbReference>
<comment type="subunit">
    <text evidence="9">Homodimer, forms a heterotetramer with a Cas2 homodimer.</text>
</comment>
<sequence>MNFVSYKKRGRKRMENYYILSDGSLTRHENTIYFENKNGKNYIPIEKVDNIYCYGQVSLTSQVLHLLAKKRILIHFFNYYGYYEGTFYPKTKLLAGNVIIKQAEHYIDMKKRLILAKKFVKGSADNMKKVLSYYKLKNKITQIEQEIENQKTIPDLLNTEARIRIEYYSYFDKITKQQSFHFEKRTKQPPKNMINALISFGNSLLYSTTLNELYNTQLNPTISYLHEPLQRRYSLTLDLTEIFKPIIVDRLIFKLINKEMITKKHFKKDVNYCILTKSGKNKFLQEYDKKLKTTLKHRQLNRNVSYKHLIRLEAYKLEKHILDIKEYTPYKIRW</sequence>
<feature type="binding site" evidence="9">
    <location>
        <position position="160"/>
    </location>
    <ligand>
        <name>Mn(2+)</name>
        <dbReference type="ChEBI" id="CHEBI:29035"/>
    </ligand>
</feature>
<dbReference type="InterPro" id="IPR002729">
    <property type="entry name" value="CRISPR-assoc_Cas1"/>
</dbReference>
<evidence type="ECO:0000256" key="8">
    <source>
        <dbReference type="ARBA" id="ARBA00023211"/>
    </source>
</evidence>
<evidence type="ECO:0000256" key="9">
    <source>
        <dbReference type="HAMAP-Rule" id="MF_01470"/>
    </source>
</evidence>
<dbReference type="HAMAP" id="MF_01470">
    <property type="entry name" value="Cas1"/>
    <property type="match status" value="1"/>
</dbReference>
<dbReference type="GO" id="GO:0051607">
    <property type="term" value="P:defense response to virus"/>
    <property type="evidence" value="ECO:0007669"/>
    <property type="project" value="UniProtKB-UniRule"/>
</dbReference>
<feature type="binding site" evidence="9">
    <location>
        <position position="226"/>
    </location>
    <ligand>
        <name>Mn(2+)</name>
        <dbReference type="ChEBI" id="CHEBI:29035"/>
    </ligand>
</feature>
<keyword evidence="5 9" id="KW-0460">Magnesium</keyword>
<keyword evidence="11" id="KW-1185">Reference proteome</keyword>
<feature type="binding site" evidence="9">
    <location>
        <position position="241"/>
    </location>
    <ligand>
        <name>Mn(2+)</name>
        <dbReference type="ChEBI" id="CHEBI:29035"/>
    </ligand>
</feature>
<dbReference type="GO" id="GO:0016787">
    <property type="term" value="F:hydrolase activity"/>
    <property type="evidence" value="ECO:0007669"/>
    <property type="project" value="UniProtKB-KW"/>
</dbReference>
<keyword evidence="3 9" id="KW-0255">Endonuclease</keyword>
<evidence type="ECO:0000313" key="10">
    <source>
        <dbReference type="EMBL" id="ABC57334.1"/>
    </source>
</evidence>
<keyword evidence="4 9" id="KW-0378">Hydrolase</keyword>
<evidence type="ECO:0000256" key="2">
    <source>
        <dbReference type="ARBA" id="ARBA00022723"/>
    </source>
</evidence>
<dbReference type="EC" id="3.1.-.-" evidence="9"/>
<evidence type="ECO:0000256" key="6">
    <source>
        <dbReference type="ARBA" id="ARBA00023118"/>
    </source>
</evidence>
<evidence type="ECO:0000256" key="4">
    <source>
        <dbReference type="ARBA" id="ARBA00022801"/>
    </source>
</evidence>
<protein>
    <recommendedName>
        <fullName evidence="9">CRISPR-associated endonuclease Cas1</fullName>
        <ecNumber evidence="9">3.1.-.-</ecNumber>
    </recommendedName>
</protein>
<dbReference type="PANTHER" id="PTHR43219">
    <property type="entry name" value="CRISPR-ASSOCIATED ENDONUCLEASE CAS1"/>
    <property type="match status" value="1"/>
</dbReference>
<keyword evidence="2 9" id="KW-0479">Metal-binding</keyword>
<dbReference type="eggNOG" id="arCOG01452">
    <property type="taxonomic scope" value="Archaea"/>
</dbReference>
<dbReference type="Gene3D" id="1.20.120.920">
    <property type="entry name" value="CRISPR-associated endonuclease Cas1, C-terminal domain"/>
    <property type="match status" value="1"/>
</dbReference>
<dbReference type="STRING" id="339860.Msp_0946"/>
<comment type="similarity">
    <text evidence="9">Belongs to the CRISPR-associated endonuclease Cas1 family.</text>
</comment>
<proteinExistence type="inferred from homology"/>
<evidence type="ECO:0000256" key="1">
    <source>
        <dbReference type="ARBA" id="ARBA00022722"/>
    </source>
</evidence>
<dbReference type="HOGENOM" id="CLU_052779_2_0_2"/>
<accession>Q2NFR9</accession>
<dbReference type="EMBL" id="CP000102">
    <property type="protein sequence ID" value="ABC57334.1"/>
    <property type="molecule type" value="Genomic_DNA"/>
</dbReference>
<dbReference type="InterPro" id="IPR042206">
    <property type="entry name" value="CRISPR-assoc_Cas1_C"/>
</dbReference>
<dbReference type="CDD" id="cd09722">
    <property type="entry name" value="Cas1_I-B"/>
    <property type="match status" value="1"/>
</dbReference>
<dbReference type="GO" id="GO:0003677">
    <property type="term" value="F:DNA binding"/>
    <property type="evidence" value="ECO:0007669"/>
    <property type="project" value="UniProtKB-KW"/>
</dbReference>
<dbReference type="GO" id="GO:0043571">
    <property type="term" value="P:maintenance of CRISPR repeat elements"/>
    <property type="evidence" value="ECO:0007669"/>
    <property type="project" value="UniProtKB-UniRule"/>
</dbReference>
<gene>
    <name evidence="9" type="primary">cas1</name>
    <name evidence="10" type="ordered locus">Msp_0946</name>
</gene>
<keyword evidence="7 9" id="KW-0238">DNA-binding</keyword>
<comment type="function">
    <text evidence="9">CRISPR (clustered regularly interspaced short palindromic repeat), is an adaptive immune system that provides protection against mobile genetic elements (viruses, transposable elements and conjugative plasmids). CRISPR clusters contain spacers, sequences complementary to antecedent mobile elements, and target invading nucleic acids. CRISPR clusters are transcribed and processed into CRISPR RNA (crRNA). Acts as a dsDNA endonuclease. Involved in the integration of spacer DNA into the CRISPR cassette.</text>
</comment>
<dbReference type="PANTHER" id="PTHR43219:SF2">
    <property type="entry name" value="CRISPR-ASSOCIATED ENDONUCLEASE CAS1"/>
    <property type="match status" value="1"/>
</dbReference>
<dbReference type="Proteomes" id="UP000001931">
    <property type="component" value="Chromosome"/>
</dbReference>
<name>Q2NFR9_METST</name>
<comment type="cofactor">
    <cofactor evidence="9">
        <name>Mg(2+)</name>
        <dbReference type="ChEBI" id="CHEBI:18420"/>
    </cofactor>
    <cofactor evidence="9">
        <name>Mn(2+)</name>
        <dbReference type="ChEBI" id="CHEBI:29035"/>
    </cofactor>
</comment>
<reference evidence="10 11" key="1">
    <citation type="journal article" date="2006" name="J. Bacteriol.">
        <title>The genome sequence of Methanosphaera stadtmanae reveals why this human intestinal archaeon is restricted to methanol and H2 for methane formation and ATP synthesis.</title>
        <authorList>
            <person name="Fricke W.F."/>
            <person name="Seedorf H."/>
            <person name="Henne A."/>
            <person name="Kruer M."/>
            <person name="Liesegang H."/>
            <person name="Hedderich R."/>
            <person name="Gottschalk G."/>
            <person name="Thauer R.K."/>
        </authorList>
    </citation>
    <scope>NUCLEOTIDE SEQUENCE [LARGE SCALE GENOMIC DNA]</scope>
    <source>
        <strain evidence="11">ATCC 43021 / DSM 3091 / JCM 11832 / MCB-3</strain>
    </source>
</reference>
<keyword evidence="8 9" id="KW-0464">Manganese</keyword>
<evidence type="ECO:0000256" key="7">
    <source>
        <dbReference type="ARBA" id="ARBA00023125"/>
    </source>
</evidence>
<evidence type="ECO:0000256" key="3">
    <source>
        <dbReference type="ARBA" id="ARBA00022759"/>
    </source>
</evidence>
<keyword evidence="1 9" id="KW-0540">Nuclease</keyword>
<dbReference type="NCBIfam" id="TIGR03641">
    <property type="entry name" value="cas1_HMARI"/>
    <property type="match status" value="1"/>
</dbReference>
<dbReference type="Gene3D" id="3.100.10.20">
    <property type="entry name" value="CRISPR-associated endonuclease Cas1, N-terminal domain"/>
    <property type="match status" value="1"/>
</dbReference>
<dbReference type="InterPro" id="IPR042211">
    <property type="entry name" value="CRISPR-assoc_Cas1_N"/>
</dbReference>
<dbReference type="InterPro" id="IPR019858">
    <property type="entry name" value="CRISPR-assoc_Cas1_HMARI/TNEAP"/>
</dbReference>